<keyword evidence="3" id="KW-1185">Reference proteome</keyword>
<dbReference type="STRING" id="276.THFILI_06160"/>
<dbReference type="InterPro" id="IPR006976">
    <property type="entry name" value="VanZ-like"/>
</dbReference>
<protein>
    <submittedName>
        <fullName evidence="2">VanZ</fullName>
    </submittedName>
</protein>
<dbReference type="Pfam" id="PF04892">
    <property type="entry name" value="VanZ"/>
    <property type="match status" value="1"/>
</dbReference>
<organism evidence="2 3">
    <name type="scientific">Thermus filiformis</name>
    <dbReference type="NCBI Taxonomy" id="276"/>
    <lineage>
        <taxon>Bacteria</taxon>
        <taxon>Thermotogati</taxon>
        <taxon>Deinococcota</taxon>
        <taxon>Deinococci</taxon>
        <taxon>Thermales</taxon>
        <taxon>Thermaceae</taxon>
        <taxon>Thermus</taxon>
    </lineage>
</organism>
<evidence type="ECO:0000313" key="3">
    <source>
        <dbReference type="Proteomes" id="UP000030364"/>
    </source>
</evidence>
<sequence>MRPLFLLLALGEMGLLFWLSSQPAAGAGLPHPWDKGAHFLAYALLGLLLRLGLGRFGPAFLGAFLYGLLDEWHQSFVPGREAFGLDLVADFLGAYVGARGAGRWEAPEASRP</sequence>
<dbReference type="OrthoDB" id="291892at2"/>
<name>A0A0D6XAV9_THEFI</name>
<reference evidence="2 3" key="1">
    <citation type="journal article" date="2015" name="Genome Announc.">
        <title>Draft Genome Sequence of the Thermophile Thermus filiformis ATCC 43280, Producer of Carotenoid-(Di)glucoside-Branched Fatty Acid (Di)esters and Source of Hyperthermostable Enzymes of Biotechnological Interest.</title>
        <authorList>
            <person name="Mandelli F."/>
            <person name="Oliveira Ramires B."/>
            <person name="Couger M.B."/>
            <person name="Paixao D.A."/>
            <person name="Camilo C.M."/>
            <person name="Polikarpov I."/>
            <person name="Prade R."/>
            <person name="Riano-Pachon D.M."/>
            <person name="Squina F.M."/>
        </authorList>
    </citation>
    <scope>NUCLEOTIDE SEQUENCE [LARGE SCALE GENOMIC DNA]</scope>
    <source>
        <strain evidence="2 3">ATCC 43280</strain>
    </source>
</reference>
<evidence type="ECO:0000259" key="1">
    <source>
        <dbReference type="Pfam" id="PF04892"/>
    </source>
</evidence>
<dbReference type="NCBIfam" id="NF037970">
    <property type="entry name" value="vanZ_1"/>
    <property type="match status" value="1"/>
</dbReference>
<gene>
    <name evidence="2" type="ORF">THFILI_06160</name>
</gene>
<comment type="caution">
    <text evidence="2">The sequence shown here is derived from an EMBL/GenBank/DDBJ whole genome shotgun (WGS) entry which is preliminary data.</text>
</comment>
<accession>A0A0D6XAV9</accession>
<proteinExistence type="predicted"/>
<feature type="domain" description="VanZ-like" evidence="1">
    <location>
        <begin position="33"/>
        <end position="98"/>
    </location>
</feature>
<dbReference type="RefSeq" id="WP_038065625.1">
    <property type="nucleotide sequence ID" value="NZ_JPSL02000039.1"/>
</dbReference>
<dbReference type="EMBL" id="JPSL02000039">
    <property type="protein sequence ID" value="KIX84486.1"/>
    <property type="molecule type" value="Genomic_DNA"/>
</dbReference>
<evidence type="ECO:0000313" key="2">
    <source>
        <dbReference type="EMBL" id="KIX84486.1"/>
    </source>
</evidence>
<dbReference type="AlphaFoldDB" id="A0A0D6XAV9"/>
<dbReference type="Proteomes" id="UP000030364">
    <property type="component" value="Unassembled WGS sequence"/>
</dbReference>